<dbReference type="GO" id="GO:0016620">
    <property type="term" value="F:oxidoreductase activity, acting on the aldehyde or oxo group of donors, NAD or NADP as acceptor"/>
    <property type="evidence" value="ECO:0007669"/>
    <property type="project" value="InterPro"/>
</dbReference>
<evidence type="ECO:0000313" key="10">
    <source>
        <dbReference type="EMBL" id="SHF49144.1"/>
    </source>
</evidence>
<evidence type="ECO:0000313" key="11">
    <source>
        <dbReference type="Proteomes" id="UP000184147"/>
    </source>
</evidence>
<evidence type="ECO:0000256" key="8">
    <source>
        <dbReference type="RuleBase" id="RU000397"/>
    </source>
</evidence>
<dbReference type="Pfam" id="PF00044">
    <property type="entry name" value="Gp_dh_N"/>
    <property type="match status" value="1"/>
</dbReference>
<dbReference type="SUPFAM" id="SSF51735">
    <property type="entry name" value="NAD(P)-binding Rossmann-fold domains"/>
    <property type="match status" value="1"/>
</dbReference>
<keyword evidence="11" id="KW-1185">Reference proteome</keyword>
<protein>
    <submittedName>
        <fullName evidence="10">Glyceraldehyde 3-phosphate dehydrogenase</fullName>
    </submittedName>
</protein>
<dbReference type="EMBL" id="FQVQ01000010">
    <property type="protein sequence ID" value="SHF49144.1"/>
    <property type="molecule type" value="Genomic_DNA"/>
</dbReference>
<dbReference type="STRING" id="1124188.SAMN05444377_11082"/>
<dbReference type="InterPro" id="IPR020828">
    <property type="entry name" value="GlycerAld_3-P_DH_NAD(P)-bd"/>
</dbReference>
<comment type="similarity">
    <text evidence="1 8">Belongs to the glyceraldehyde-3-phosphate dehydrogenase family.</text>
</comment>
<keyword evidence="6" id="KW-0547">Nucleotide-binding</keyword>
<sequence length="332" mass="36510">MQKIRVAINGYGRIGRNLFRLLWNHDAIEVVAINDIADTATMAHLTRYDSIHGRFGIPVSAEADFLVVDGHKIPFFHERNIAQIPWASVGVDVVVEATGKFKSYQALQEHLEAGAKKVILSAPSEVPEIKTIVLGVNEKELDGSEQIISNASCTTNNAAPMIQIIEELCGIEQAYITTVHSYTTDQSLHDQPHKDLRRARGASQSIVPTTTGAAKALTKIFPHMEGKIGGCGIRVPVPDGSLTDITFNVKRDVSIAEINHAFQKAAQGHYKNILDYTEDPIVSVDILGNTHSCLFDAQLTSVIDRMVKVVGWYDNEIGYSSRLVDLIRLISK</sequence>
<gene>
    <name evidence="10" type="ORF">SAMN05444377_11082</name>
</gene>
<evidence type="ECO:0000256" key="6">
    <source>
        <dbReference type="PIRSR" id="PIRSR000149-3"/>
    </source>
</evidence>
<dbReference type="Gene3D" id="3.30.360.10">
    <property type="entry name" value="Dihydrodipicolinate Reductase, domain 2"/>
    <property type="match status" value="1"/>
</dbReference>
<feature type="domain" description="Glyceraldehyde 3-phosphate dehydrogenase NAD(P) binding" evidence="9">
    <location>
        <begin position="4"/>
        <end position="153"/>
    </location>
</feature>
<dbReference type="GO" id="GO:0050661">
    <property type="term" value="F:NADP binding"/>
    <property type="evidence" value="ECO:0007669"/>
    <property type="project" value="InterPro"/>
</dbReference>
<keyword evidence="6" id="KW-0520">NAD</keyword>
<name>A0A1M5C2X4_9FLAO</name>
<dbReference type="AlphaFoldDB" id="A0A1M5C2X4"/>
<evidence type="ECO:0000256" key="3">
    <source>
        <dbReference type="ARBA" id="ARBA00023002"/>
    </source>
</evidence>
<reference evidence="10 11" key="1">
    <citation type="submission" date="2016-11" db="EMBL/GenBank/DDBJ databases">
        <authorList>
            <person name="Jaros S."/>
            <person name="Januszkiewicz K."/>
            <person name="Wedrychowicz H."/>
        </authorList>
    </citation>
    <scope>NUCLEOTIDE SEQUENCE [LARGE SCALE GENOMIC DNA]</scope>
    <source>
        <strain evidence="10 11">DSM 25660</strain>
    </source>
</reference>
<dbReference type="SUPFAM" id="SSF55347">
    <property type="entry name" value="Glyceraldehyde-3-phosphate dehydrogenase-like, C-terminal domain"/>
    <property type="match status" value="1"/>
</dbReference>
<accession>A0A1M5C2X4</accession>
<dbReference type="CDD" id="cd18126">
    <property type="entry name" value="GAPDH_I_C"/>
    <property type="match status" value="1"/>
</dbReference>
<evidence type="ECO:0000256" key="2">
    <source>
        <dbReference type="ARBA" id="ARBA00011881"/>
    </source>
</evidence>
<dbReference type="InterPro" id="IPR020831">
    <property type="entry name" value="GlycerAld/Erythrose_P_DH"/>
</dbReference>
<feature type="binding site" evidence="6">
    <location>
        <begin position="13"/>
        <end position="14"/>
    </location>
    <ligand>
        <name>NAD(+)</name>
        <dbReference type="ChEBI" id="CHEBI:57540"/>
    </ligand>
</feature>
<dbReference type="Gene3D" id="3.40.50.720">
    <property type="entry name" value="NAD(P)-binding Rossmann-like Domain"/>
    <property type="match status" value="1"/>
</dbReference>
<evidence type="ECO:0000256" key="7">
    <source>
        <dbReference type="PIRSR" id="PIRSR000149-4"/>
    </source>
</evidence>
<dbReference type="PRINTS" id="PR00078">
    <property type="entry name" value="G3PDHDRGNASE"/>
</dbReference>
<feature type="binding site" evidence="6">
    <location>
        <position position="315"/>
    </location>
    <ligand>
        <name>NAD(+)</name>
        <dbReference type="ChEBI" id="CHEBI:57540"/>
    </ligand>
</feature>
<organism evidence="10 11">
    <name type="scientific">Flavobacterium fontis</name>
    <dbReference type="NCBI Taxonomy" id="1124188"/>
    <lineage>
        <taxon>Bacteria</taxon>
        <taxon>Pseudomonadati</taxon>
        <taxon>Bacteroidota</taxon>
        <taxon>Flavobacteriia</taxon>
        <taxon>Flavobacteriales</taxon>
        <taxon>Flavobacteriaceae</taxon>
        <taxon>Flavobacterium</taxon>
    </lineage>
</organism>
<feature type="active site" description="Nucleophile" evidence="4">
    <location>
        <position position="153"/>
    </location>
</feature>
<feature type="binding site" evidence="5">
    <location>
        <position position="183"/>
    </location>
    <ligand>
        <name>D-glyceraldehyde 3-phosphate</name>
        <dbReference type="ChEBI" id="CHEBI:59776"/>
    </ligand>
</feature>
<evidence type="ECO:0000256" key="4">
    <source>
        <dbReference type="PIRSR" id="PIRSR000149-1"/>
    </source>
</evidence>
<dbReference type="InterPro" id="IPR020829">
    <property type="entry name" value="GlycerAld_3-P_DH_cat"/>
</dbReference>
<dbReference type="SMART" id="SM00846">
    <property type="entry name" value="Gp_dh_N"/>
    <property type="match status" value="1"/>
</dbReference>
<dbReference type="FunFam" id="3.40.50.720:FF:000001">
    <property type="entry name" value="Glyceraldehyde-3-phosphate dehydrogenase"/>
    <property type="match status" value="1"/>
</dbReference>
<feature type="binding site" evidence="6">
    <location>
        <position position="79"/>
    </location>
    <ligand>
        <name>NAD(+)</name>
        <dbReference type="ChEBI" id="CHEBI:57540"/>
    </ligand>
</feature>
<dbReference type="InterPro" id="IPR006424">
    <property type="entry name" value="Glyceraldehyde-3-P_DH_1"/>
</dbReference>
<dbReference type="NCBIfam" id="TIGR01534">
    <property type="entry name" value="GAPDH-I"/>
    <property type="match status" value="1"/>
</dbReference>
<evidence type="ECO:0000256" key="5">
    <source>
        <dbReference type="PIRSR" id="PIRSR000149-2"/>
    </source>
</evidence>
<dbReference type="InterPro" id="IPR036291">
    <property type="entry name" value="NAD(P)-bd_dom_sf"/>
</dbReference>
<dbReference type="Proteomes" id="UP000184147">
    <property type="component" value="Unassembled WGS sequence"/>
</dbReference>
<dbReference type="GO" id="GO:0006006">
    <property type="term" value="P:glucose metabolic process"/>
    <property type="evidence" value="ECO:0007669"/>
    <property type="project" value="InterPro"/>
</dbReference>
<keyword evidence="3" id="KW-0560">Oxidoreductase</keyword>
<evidence type="ECO:0000256" key="1">
    <source>
        <dbReference type="ARBA" id="ARBA00007406"/>
    </source>
</evidence>
<evidence type="ECO:0000259" key="9">
    <source>
        <dbReference type="SMART" id="SM00846"/>
    </source>
</evidence>
<dbReference type="PIRSF" id="PIRSF000149">
    <property type="entry name" value="GAP_DH"/>
    <property type="match status" value="1"/>
</dbReference>
<feature type="binding site" evidence="6">
    <location>
        <position position="35"/>
    </location>
    <ligand>
        <name>NAD(+)</name>
        <dbReference type="ChEBI" id="CHEBI:57540"/>
    </ligand>
</feature>
<dbReference type="PANTHER" id="PTHR43148">
    <property type="entry name" value="GLYCERALDEHYDE-3-PHOSPHATE DEHYDROGENASE 2"/>
    <property type="match status" value="1"/>
</dbReference>
<dbReference type="FunFam" id="3.30.360.10:FF:000002">
    <property type="entry name" value="Glyceraldehyde-3-phosphate dehydrogenase"/>
    <property type="match status" value="1"/>
</dbReference>
<feature type="binding site" evidence="5">
    <location>
        <begin position="152"/>
        <end position="154"/>
    </location>
    <ligand>
        <name>D-glyceraldehyde 3-phosphate</name>
        <dbReference type="ChEBI" id="CHEBI:59776"/>
    </ligand>
</feature>
<dbReference type="GO" id="GO:0051287">
    <property type="term" value="F:NAD binding"/>
    <property type="evidence" value="ECO:0007669"/>
    <property type="project" value="InterPro"/>
</dbReference>
<dbReference type="Pfam" id="PF02800">
    <property type="entry name" value="Gp_dh_C"/>
    <property type="match status" value="1"/>
</dbReference>
<dbReference type="RefSeq" id="WP_073363620.1">
    <property type="nucleotide sequence ID" value="NZ_FQVQ01000010.1"/>
</dbReference>
<comment type="subunit">
    <text evidence="2">Homotetramer.</text>
</comment>
<proteinExistence type="inferred from homology"/>
<feature type="binding site" evidence="5">
    <location>
        <position position="234"/>
    </location>
    <ligand>
        <name>D-glyceraldehyde 3-phosphate</name>
        <dbReference type="ChEBI" id="CHEBI:59776"/>
    </ligand>
</feature>
<dbReference type="OrthoDB" id="9803304at2"/>
<dbReference type="CDD" id="cd05214">
    <property type="entry name" value="GAPDH_I_N"/>
    <property type="match status" value="1"/>
</dbReference>
<feature type="site" description="Activates thiol group during catalysis" evidence="7">
    <location>
        <position position="180"/>
    </location>
</feature>
<feature type="binding site" evidence="6">
    <location>
        <position position="121"/>
    </location>
    <ligand>
        <name>NAD(+)</name>
        <dbReference type="ChEBI" id="CHEBI:57540"/>
    </ligand>
</feature>
<feature type="binding site" evidence="5">
    <location>
        <begin position="211"/>
        <end position="212"/>
    </location>
    <ligand>
        <name>D-glyceraldehyde 3-phosphate</name>
        <dbReference type="ChEBI" id="CHEBI:59776"/>
    </ligand>
</feature>